<proteinExistence type="predicted"/>
<organism evidence="1 2">
    <name type="scientific">Rotaria magnacalcarata</name>
    <dbReference type="NCBI Taxonomy" id="392030"/>
    <lineage>
        <taxon>Eukaryota</taxon>
        <taxon>Metazoa</taxon>
        <taxon>Spiralia</taxon>
        <taxon>Gnathifera</taxon>
        <taxon>Rotifera</taxon>
        <taxon>Eurotatoria</taxon>
        <taxon>Bdelloidea</taxon>
        <taxon>Philodinida</taxon>
        <taxon>Philodinidae</taxon>
        <taxon>Rotaria</taxon>
    </lineage>
</organism>
<gene>
    <name evidence="1" type="ORF">CJN711_LOCUS7657</name>
</gene>
<protein>
    <submittedName>
        <fullName evidence="1">Uncharacterized protein</fullName>
    </submittedName>
</protein>
<sequence length="330" mass="37541">MYEERKPQLVCLFQTFKSFVITVDLWTERFTGIHYVGISLHNVNAQFQLQPFALCCRAYELESQTSVNVRRFVNSIFGQFGLSLGPSSSYIVSENENKMCCAFGDLKRIGCSDHYLNKILEKTFTNEKLFELEELSYALIDEVIEKLSVEQRPTIHLVVLLRQYLLKCCVVRYKDDDDNESGLISVKKFIATILHPQLTHFDKTPADKTRAMQLLQNEIVKRANQNKLSSFSSTSNSSSCTPIILSLPTSSSEQTATETKKKSLLSLCFGDPRSPTSIVDEFASWMSSTLVLNDEEKDDVLGFWSHHGKSFCIISTIVCDILLFLHQTRP</sequence>
<dbReference type="SUPFAM" id="SSF53098">
    <property type="entry name" value="Ribonuclease H-like"/>
    <property type="match status" value="1"/>
</dbReference>
<dbReference type="InterPro" id="IPR012337">
    <property type="entry name" value="RNaseH-like_sf"/>
</dbReference>
<accession>A0A814PVZ2</accession>
<evidence type="ECO:0000313" key="1">
    <source>
        <dbReference type="EMBL" id="CAF1111646.1"/>
    </source>
</evidence>
<dbReference type="EMBL" id="CAJNOV010002677">
    <property type="protein sequence ID" value="CAF1111646.1"/>
    <property type="molecule type" value="Genomic_DNA"/>
</dbReference>
<name>A0A814PVZ2_9BILA</name>
<reference evidence="1" key="1">
    <citation type="submission" date="2021-02" db="EMBL/GenBank/DDBJ databases">
        <authorList>
            <person name="Nowell W R."/>
        </authorList>
    </citation>
    <scope>NUCLEOTIDE SEQUENCE</scope>
</reference>
<dbReference type="AlphaFoldDB" id="A0A814PVZ2"/>
<comment type="caution">
    <text evidence="1">The sequence shown here is derived from an EMBL/GenBank/DDBJ whole genome shotgun (WGS) entry which is preliminary data.</text>
</comment>
<dbReference type="Proteomes" id="UP000663855">
    <property type="component" value="Unassembled WGS sequence"/>
</dbReference>
<evidence type="ECO:0000313" key="2">
    <source>
        <dbReference type="Proteomes" id="UP000663855"/>
    </source>
</evidence>